<keyword evidence="2" id="KW-1185">Reference proteome</keyword>
<protein>
    <submittedName>
        <fullName evidence="1">Uncharacterized protein</fullName>
    </submittedName>
</protein>
<proteinExistence type="predicted"/>
<dbReference type="EMBL" id="NQOU01000003">
    <property type="protein sequence ID" value="RII82806.1"/>
    <property type="molecule type" value="Genomic_DNA"/>
</dbReference>
<sequence length="101" mass="11702">MNINYDQFVKALEYLVAIEPEPTSYDGDMDKYDQIMEPHENDIKQAHATIKAYGEQIAPQGLDFMRSVLQQTLLQQTDPKSESIIRSKVNWQWDGIGRWLG</sequence>
<organism evidence="1 2">
    <name type="scientific">Neopusillimonas maritima</name>
    <dbReference type="NCBI Taxonomy" id="2026239"/>
    <lineage>
        <taxon>Bacteria</taxon>
        <taxon>Pseudomonadati</taxon>
        <taxon>Pseudomonadota</taxon>
        <taxon>Betaproteobacteria</taxon>
        <taxon>Burkholderiales</taxon>
        <taxon>Alcaligenaceae</taxon>
        <taxon>Neopusillimonas</taxon>
    </lineage>
</organism>
<dbReference type="Proteomes" id="UP000266483">
    <property type="component" value="Unassembled WGS sequence"/>
</dbReference>
<name>A0ABX9MW55_9BURK</name>
<reference evidence="1 2" key="1">
    <citation type="submission" date="2017-08" db="EMBL/GenBank/DDBJ databases">
        <title>Pusillimonas indicus sp. nov., a member of the family Alcaligenaceae isolated from surface seawater.</title>
        <authorList>
            <person name="Li J."/>
        </authorList>
    </citation>
    <scope>NUCLEOTIDE SEQUENCE [LARGE SCALE GENOMIC DNA]</scope>
    <source>
        <strain evidence="1 2">17-4A</strain>
    </source>
</reference>
<evidence type="ECO:0000313" key="2">
    <source>
        <dbReference type="Proteomes" id="UP000266483"/>
    </source>
</evidence>
<comment type="caution">
    <text evidence="1">The sequence shown here is derived from an EMBL/GenBank/DDBJ whole genome shotgun (WGS) entry which is preliminary data.</text>
</comment>
<gene>
    <name evidence="1" type="ORF">CJO09_09485</name>
</gene>
<dbReference type="RefSeq" id="WP_119442145.1">
    <property type="nucleotide sequence ID" value="NZ_CP170494.1"/>
</dbReference>
<accession>A0ABX9MW55</accession>
<evidence type="ECO:0000313" key="1">
    <source>
        <dbReference type="EMBL" id="RII82806.1"/>
    </source>
</evidence>